<organism evidence="2 3">
    <name type="scientific">Streptomyces cadmiisoli</name>
    <dbReference type="NCBI Taxonomy" id="2184053"/>
    <lineage>
        <taxon>Bacteria</taxon>
        <taxon>Bacillati</taxon>
        <taxon>Actinomycetota</taxon>
        <taxon>Actinomycetes</taxon>
        <taxon>Kitasatosporales</taxon>
        <taxon>Streptomycetaceae</taxon>
        <taxon>Streptomyces</taxon>
        <taxon>Streptomyces aurantiacus group</taxon>
    </lineage>
</organism>
<dbReference type="PROSITE" id="PS51257">
    <property type="entry name" value="PROKAR_LIPOPROTEIN"/>
    <property type="match status" value="1"/>
</dbReference>
<keyword evidence="3" id="KW-1185">Reference proteome</keyword>
<dbReference type="InterPro" id="IPR029046">
    <property type="entry name" value="LolA/LolB/LppX"/>
</dbReference>
<proteinExistence type="predicted"/>
<sequence length="314" mass="33374">MTSSSPRVTSGNPRAGLRRAALATVAVTALTLVACTASDADSDRPAKDDGIGRSGAAQTGSVAALRTAERSTDRGDSARVESTTTMGSLMSMTAAGTLGWDDGITGTLTITYTGGTIADTMRRLGSTSMEARYLPDAYYARMGDAFAEKAGGRHWVRYAYDEMADLAGGSGAYLQDQMRNTTPQQSVELLLASGNVRKVGEEQVRGERTTHYAGTVDVADLAARNPHLSESRLADLKALLERAGVTSQSVDIWINDRDLLVKKVEKGRTATGELTQTAYYSDYGADVDAEPPPADDTQDFDELLRRQGGTGLSR</sequence>
<reference evidence="2 3" key="1">
    <citation type="journal article" date="2019" name="Int. J. Syst. Evol. Microbiol.">
        <title>Streptomyces cadmiisoli sp. nov., a novel actinomycete isolated from cadmium-contaminated soil.</title>
        <authorList>
            <person name="Li K."/>
            <person name="Tang X."/>
            <person name="Zhao J."/>
            <person name="Guo Y."/>
            <person name="Tang Y."/>
            <person name="Gao J."/>
        </authorList>
    </citation>
    <scope>NUCLEOTIDE SEQUENCE [LARGE SCALE GENOMIC DNA]</scope>
    <source>
        <strain evidence="2 3">ZFG47</strain>
    </source>
</reference>
<feature type="compositionally biased region" description="Basic and acidic residues" evidence="1">
    <location>
        <begin position="67"/>
        <end position="79"/>
    </location>
</feature>
<feature type="compositionally biased region" description="Basic and acidic residues" evidence="1">
    <location>
        <begin position="41"/>
        <end position="51"/>
    </location>
</feature>
<evidence type="ECO:0000313" key="2">
    <source>
        <dbReference type="EMBL" id="AWW38137.1"/>
    </source>
</evidence>
<evidence type="ECO:0000256" key="1">
    <source>
        <dbReference type="SAM" id="MobiDB-lite"/>
    </source>
</evidence>
<dbReference type="Proteomes" id="UP000249616">
    <property type="component" value="Chromosome"/>
</dbReference>
<dbReference type="SUPFAM" id="SSF89392">
    <property type="entry name" value="Prokaryotic lipoproteins and lipoprotein localization factors"/>
    <property type="match status" value="1"/>
</dbReference>
<feature type="region of interest" description="Disordered" evidence="1">
    <location>
        <begin position="40"/>
        <end position="84"/>
    </location>
</feature>
<accession>A0A2Z4IZB4</accession>
<gene>
    <name evidence="2" type="ORF">DN051_16990</name>
</gene>
<dbReference type="RefSeq" id="WP_112439008.1">
    <property type="nucleotide sequence ID" value="NZ_CP030073.1"/>
</dbReference>
<dbReference type="EMBL" id="CP030073">
    <property type="protein sequence ID" value="AWW38137.1"/>
    <property type="molecule type" value="Genomic_DNA"/>
</dbReference>
<protein>
    <recommendedName>
        <fullName evidence="4">Lipoprotein</fullName>
    </recommendedName>
</protein>
<name>A0A2Z4IZB4_9ACTN</name>
<evidence type="ECO:0000313" key="3">
    <source>
        <dbReference type="Proteomes" id="UP000249616"/>
    </source>
</evidence>
<feature type="region of interest" description="Disordered" evidence="1">
    <location>
        <begin position="284"/>
        <end position="314"/>
    </location>
</feature>
<dbReference type="Gene3D" id="2.50.20.20">
    <property type="match status" value="1"/>
</dbReference>
<dbReference type="AlphaFoldDB" id="A0A2Z4IZB4"/>
<evidence type="ECO:0008006" key="4">
    <source>
        <dbReference type="Google" id="ProtNLM"/>
    </source>
</evidence>
<dbReference type="KEGG" id="scad:DN051_16990"/>